<dbReference type="Proteomes" id="UP001610444">
    <property type="component" value="Unassembled WGS sequence"/>
</dbReference>
<organism evidence="2 3">
    <name type="scientific">Aspergillus pseudodeflectus</name>
    <dbReference type="NCBI Taxonomy" id="176178"/>
    <lineage>
        <taxon>Eukaryota</taxon>
        <taxon>Fungi</taxon>
        <taxon>Dikarya</taxon>
        <taxon>Ascomycota</taxon>
        <taxon>Pezizomycotina</taxon>
        <taxon>Eurotiomycetes</taxon>
        <taxon>Eurotiomycetidae</taxon>
        <taxon>Eurotiales</taxon>
        <taxon>Aspergillaceae</taxon>
        <taxon>Aspergillus</taxon>
        <taxon>Aspergillus subgen. Nidulantes</taxon>
    </lineage>
</organism>
<keyword evidence="1" id="KW-0175">Coiled coil</keyword>
<protein>
    <recommendedName>
        <fullName evidence="4">MACPF domain-containing protein</fullName>
    </recommendedName>
</protein>
<accession>A0ABR4KDT9</accession>
<evidence type="ECO:0000313" key="2">
    <source>
        <dbReference type="EMBL" id="KAL2850461.1"/>
    </source>
</evidence>
<reference evidence="2 3" key="1">
    <citation type="submission" date="2024-07" db="EMBL/GenBank/DDBJ databases">
        <title>Section-level genome sequencing and comparative genomics of Aspergillus sections Usti and Cavernicolus.</title>
        <authorList>
            <consortium name="Lawrence Berkeley National Laboratory"/>
            <person name="Nybo J.L."/>
            <person name="Vesth T.C."/>
            <person name="Theobald S."/>
            <person name="Frisvad J.C."/>
            <person name="Larsen T.O."/>
            <person name="Kjaerboelling I."/>
            <person name="Rothschild-Mancinelli K."/>
            <person name="Lyhne E.K."/>
            <person name="Kogle M.E."/>
            <person name="Barry K."/>
            <person name="Clum A."/>
            <person name="Na H."/>
            <person name="Ledsgaard L."/>
            <person name="Lin J."/>
            <person name="Lipzen A."/>
            <person name="Kuo A."/>
            <person name="Riley R."/>
            <person name="Mondo S."/>
            <person name="LaButti K."/>
            <person name="Haridas S."/>
            <person name="Pangalinan J."/>
            <person name="Salamov A.A."/>
            <person name="Simmons B.A."/>
            <person name="Magnuson J.K."/>
            <person name="Chen J."/>
            <person name="Drula E."/>
            <person name="Henrissat B."/>
            <person name="Wiebenga A."/>
            <person name="Lubbers R.J."/>
            <person name="Gomes A.C."/>
            <person name="Macurrencykelacurrency M.R."/>
            <person name="Stajich J."/>
            <person name="Grigoriev I.V."/>
            <person name="Mortensen U.H."/>
            <person name="De vries R.P."/>
            <person name="Baker S.E."/>
            <person name="Andersen M.R."/>
        </authorList>
    </citation>
    <scope>NUCLEOTIDE SEQUENCE [LARGE SCALE GENOMIC DNA]</scope>
    <source>
        <strain evidence="2 3">CBS 756.74</strain>
    </source>
</reference>
<evidence type="ECO:0000256" key="1">
    <source>
        <dbReference type="SAM" id="Coils"/>
    </source>
</evidence>
<sequence>MVGLLLVPYNDSMRLGQGYDSFLQEARADGAVTFGKERISRTTVDDTASISQVVSYSSRFVEKLSDITQSMNISAGNSIKSGTIEVSGSSLSVDEAKFSSSDINAVVSVKVINQTTTIVDSAKFNEKLCKFEDMNSEIFHDYYGDSFISGFVEGGELHGIVSARALDRSKKSSVESALKSAINSAADSKDFTLSTSGLTSGVDSALSASETTISVNWMGGGQIKSDQDEWTLQELFRAAAAFPARVSKTPKRTHAILTKYDNNLSFLSWAQPRQIKIPQYDNAYAYARELLDMYMSYKGHMALVQDTLASPDKFRKNDAVDAIDVSISSLATTRKIIRAEMSTIVEDIDKLDKNPSRAKIIEAESRVTAPELWAVRLPVKISDEVTNSAEAVQMIENGLLQFSFEGGLPEAEPPAPKPDPIKQALEETVASTQAECLKLAAKVAETERSLASTQAELSKAQAQLESARKAQEVAIVDHRVALEAAQRQVEAVKNDKEHVQSALSRLEGYVSHPANGPVCIIGISWGGQFYHHVQSVRDRIHYLIVNNEEFKITNGVCEHDPIYGTRKWLVVVYRFTESSRNGRIRILVGLEDNMTRFDALDSS</sequence>
<dbReference type="GeneID" id="98160741"/>
<keyword evidence="3" id="KW-1185">Reference proteome</keyword>
<name>A0ABR4KDT9_9EURO</name>
<feature type="coiled-coil region" evidence="1">
    <location>
        <begin position="422"/>
        <end position="502"/>
    </location>
</feature>
<dbReference type="EMBL" id="JBFXLR010000020">
    <property type="protein sequence ID" value="KAL2850461.1"/>
    <property type="molecule type" value="Genomic_DNA"/>
</dbReference>
<gene>
    <name evidence="2" type="ORF">BJX68DRAFT_266671</name>
</gene>
<proteinExistence type="predicted"/>
<evidence type="ECO:0008006" key="4">
    <source>
        <dbReference type="Google" id="ProtNLM"/>
    </source>
</evidence>
<comment type="caution">
    <text evidence="2">The sequence shown here is derived from an EMBL/GenBank/DDBJ whole genome shotgun (WGS) entry which is preliminary data.</text>
</comment>
<dbReference type="RefSeq" id="XP_070899330.1">
    <property type="nucleotide sequence ID" value="XM_071045577.1"/>
</dbReference>
<evidence type="ECO:0000313" key="3">
    <source>
        <dbReference type="Proteomes" id="UP001610444"/>
    </source>
</evidence>